<evidence type="ECO:0000313" key="1">
    <source>
        <dbReference type="EMBL" id="KAA2216550.1"/>
    </source>
</evidence>
<comment type="caution">
    <text evidence="1">The sequence shown here is derived from an EMBL/GenBank/DDBJ whole genome shotgun (WGS) entry which is preliminary data.</text>
</comment>
<gene>
    <name evidence="1" type="ORF">F0361_11135</name>
</gene>
<organism evidence="1 2">
    <name type="scientific">Maribacter flavus</name>
    <dbReference type="NCBI Taxonomy" id="1658664"/>
    <lineage>
        <taxon>Bacteria</taxon>
        <taxon>Pseudomonadati</taxon>
        <taxon>Bacteroidota</taxon>
        <taxon>Flavobacteriia</taxon>
        <taxon>Flavobacteriales</taxon>
        <taxon>Flavobacteriaceae</taxon>
        <taxon>Maribacter</taxon>
    </lineage>
</organism>
<dbReference type="EMBL" id="VUOE01000002">
    <property type="protein sequence ID" value="KAA2216550.1"/>
    <property type="molecule type" value="Genomic_DNA"/>
</dbReference>
<proteinExistence type="predicted"/>
<dbReference type="RefSeq" id="WP_154918690.1">
    <property type="nucleotide sequence ID" value="NZ_VUOE01000002.1"/>
</dbReference>
<evidence type="ECO:0008006" key="3">
    <source>
        <dbReference type="Google" id="ProtNLM"/>
    </source>
</evidence>
<name>A0A5B2TSX9_9FLAO</name>
<reference evidence="1 2" key="1">
    <citation type="submission" date="2019-09" db="EMBL/GenBank/DDBJ databases">
        <authorList>
            <person name="Khan S.A."/>
            <person name="Jeon C.O."/>
            <person name="Chun B.H."/>
            <person name="Jeong S.E."/>
        </authorList>
    </citation>
    <scope>NUCLEOTIDE SEQUENCE [LARGE SCALE GENOMIC DNA]</scope>
    <source>
        <strain evidence="1 2">KCTC 42508</strain>
    </source>
</reference>
<sequence>MALDKRNKALLVGILLLLVASYYLAIDKTFAVRKQYQVLNKEVGQFSNLPQKLGMLEQQKVYYDSILTSMDMKDTSFQNNLLKVLNQEAEKQQVQVMDFNRPHTFVEGDTRYDTYQFVLKGNFNQMLRVLHALEQNGNYGELSHVNFEKKKDYRSQKEYLEATVFLMGIK</sequence>
<protein>
    <recommendedName>
        <fullName evidence="3">General secretion pathway protein</fullName>
    </recommendedName>
</protein>
<evidence type="ECO:0000313" key="2">
    <source>
        <dbReference type="Proteomes" id="UP000323188"/>
    </source>
</evidence>
<dbReference type="AlphaFoldDB" id="A0A5B2TSX9"/>
<dbReference type="Proteomes" id="UP000323188">
    <property type="component" value="Unassembled WGS sequence"/>
</dbReference>
<accession>A0A5B2TSX9</accession>